<evidence type="ECO:0000259" key="2">
    <source>
        <dbReference type="Pfam" id="PF03109"/>
    </source>
</evidence>
<protein>
    <recommendedName>
        <fullName evidence="2">ABC1 atypical kinase-like domain-containing protein</fullName>
    </recommendedName>
</protein>
<dbReference type="AlphaFoldDB" id="A0A2G5F7F4"/>
<dbReference type="FunCoup" id="A0A2G5F7F4">
    <property type="interactions" value="280"/>
</dbReference>
<proteinExistence type="inferred from homology"/>
<accession>A0A2G5F7F4</accession>
<dbReference type="CDD" id="cd13969">
    <property type="entry name" value="ADCK1-like"/>
    <property type="match status" value="1"/>
</dbReference>
<name>A0A2G5F7F4_AQUCA</name>
<sequence length="561" mass="63467">MATKLRSFFKFPANAKKKTLYLITATGIAGLTHESVAAASSTNPNFALLSNDIVEKVRFGFHGIVRSSRAIYTISSNVVDYKYSLRGLELDSDEFYSKLSEVHLRSAKRLLKLCETNKGFYVKAGQFVAAMRQVPTEYSSTLASLQDKAVPYHFKAVKEVLVRNLGQDLSDLFLSFDEKPIAAASIAQVHRAMLKDHQEVAIKVQYPGLEKQMKIDITTMAFLSNATAWIFPEYRFAWMVSEFERSISRELDFIQEAKNSERTAKNFRKNKIVRVPRVNWELTTNQVLTMQFCSGHKVDDVGSLKEAGINPTKVAKALMEVFAEMVFVHGFVHGDPHPGNILVAPEGRSGFSLVLLDHGIYKELDEGFRLDYCQMWNALILLDSKKIQILGERFGVGKYSRYFPVIFTGRTIDSKSALGRGMSDEEKSNLKMEVKSLKMEDFSAFMESLPSDFLTILRTDGLLKSITSKLGAPQQVRLLAYAKYSIYGLSAKLNPESDTTVEHALSRFKTAVTYVRLKLFLESVELFSEMKDFQQFVLKKFKQMLFAAVHYLINPFSLIKS</sequence>
<evidence type="ECO:0000313" key="4">
    <source>
        <dbReference type="Proteomes" id="UP000230069"/>
    </source>
</evidence>
<dbReference type="PANTHER" id="PTHR43173:SF28">
    <property type="entry name" value="AARF DOMAIN CONTAINING KINASE 5"/>
    <property type="match status" value="1"/>
</dbReference>
<comment type="similarity">
    <text evidence="1">Belongs to the protein kinase superfamily. ADCK protein kinase family.</text>
</comment>
<dbReference type="PANTHER" id="PTHR43173">
    <property type="entry name" value="ABC1 FAMILY PROTEIN"/>
    <property type="match status" value="1"/>
</dbReference>
<dbReference type="STRING" id="218851.A0A2G5F7F4"/>
<dbReference type="InterPro" id="IPR011009">
    <property type="entry name" value="Kinase-like_dom_sf"/>
</dbReference>
<dbReference type="InParanoid" id="A0A2G5F7F4"/>
<evidence type="ECO:0000256" key="1">
    <source>
        <dbReference type="ARBA" id="ARBA00009670"/>
    </source>
</evidence>
<dbReference type="SUPFAM" id="SSF56112">
    <property type="entry name" value="Protein kinase-like (PK-like)"/>
    <property type="match status" value="1"/>
</dbReference>
<gene>
    <name evidence="3" type="ORF">AQUCO_00201343v1</name>
</gene>
<dbReference type="Gene3D" id="1.10.510.10">
    <property type="entry name" value="Transferase(Phosphotransferase) domain 1"/>
    <property type="match status" value="1"/>
</dbReference>
<feature type="domain" description="ABC1 atypical kinase-like" evidence="2">
    <location>
        <begin position="145"/>
        <end position="388"/>
    </location>
</feature>
<dbReference type="InterPro" id="IPR045307">
    <property type="entry name" value="ADCK1_dom"/>
</dbReference>
<dbReference type="Pfam" id="PF03109">
    <property type="entry name" value="ABC1"/>
    <property type="match status" value="1"/>
</dbReference>
<dbReference type="InterPro" id="IPR051130">
    <property type="entry name" value="Mito_struct-func_regulator"/>
</dbReference>
<dbReference type="OrthoDB" id="427480at2759"/>
<dbReference type="Proteomes" id="UP000230069">
    <property type="component" value="Unassembled WGS sequence"/>
</dbReference>
<dbReference type="EMBL" id="KZ305019">
    <property type="protein sequence ID" value="PIA63955.1"/>
    <property type="molecule type" value="Genomic_DNA"/>
</dbReference>
<evidence type="ECO:0000313" key="3">
    <source>
        <dbReference type="EMBL" id="PIA63955.1"/>
    </source>
</evidence>
<reference evidence="3 4" key="1">
    <citation type="submission" date="2017-09" db="EMBL/GenBank/DDBJ databases">
        <title>WGS assembly of Aquilegia coerulea Goldsmith.</title>
        <authorList>
            <person name="Hodges S."/>
            <person name="Kramer E."/>
            <person name="Nordborg M."/>
            <person name="Tomkins J."/>
            <person name="Borevitz J."/>
            <person name="Derieg N."/>
            <person name="Yan J."/>
            <person name="Mihaltcheva S."/>
            <person name="Hayes R.D."/>
            <person name="Rokhsar D."/>
        </authorList>
    </citation>
    <scope>NUCLEOTIDE SEQUENCE [LARGE SCALE GENOMIC DNA]</scope>
    <source>
        <strain evidence="4">cv. Goldsmith</strain>
    </source>
</reference>
<keyword evidence="4" id="KW-1185">Reference proteome</keyword>
<dbReference type="InterPro" id="IPR004147">
    <property type="entry name" value="ABC1_dom"/>
</dbReference>
<organism evidence="3 4">
    <name type="scientific">Aquilegia coerulea</name>
    <name type="common">Rocky mountain columbine</name>
    <dbReference type="NCBI Taxonomy" id="218851"/>
    <lineage>
        <taxon>Eukaryota</taxon>
        <taxon>Viridiplantae</taxon>
        <taxon>Streptophyta</taxon>
        <taxon>Embryophyta</taxon>
        <taxon>Tracheophyta</taxon>
        <taxon>Spermatophyta</taxon>
        <taxon>Magnoliopsida</taxon>
        <taxon>Ranunculales</taxon>
        <taxon>Ranunculaceae</taxon>
        <taxon>Thalictroideae</taxon>
        <taxon>Aquilegia</taxon>
    </lineage>
</organism>